<keyword evidence="9 14" id="KW-0460">Magnesium</keyword>
<feature type="binding site" evidence="14">
    <location>
        <begin position="80"/>
        <end position="81"/>
    </location>
    <ligand>
        <name>NAD(+)</name>
        <dbReference type="ChEBI" id="CHEBI:57540"/>
    </ligand>
</feature>
<keyword evidence="4 14" id="KW-0436">Ligase</keyword>
<dbReference type="GO" id="GO:0003911">
    <property type="term" value="F:DNA ligase (NAD+) activity"/>
    <property type="evidence" value="ECO:0007669"/>
    <property type="project" value="UniProtKB-UniRule"/>
</dbReference>
<dbReference type="SUPFAM" id="SSF47781">
    <property type="entry name" value="RuvA domain 2-like"/>
    <property type="match status" value="1"/>
</dbReference>
<dbReference type="PROSITE" id="PS50172">
    <property type="entry name" value="BRCT"/>
    <property type="match status" value="1"/>
</dbReference>
<dbReference type="InterPro" id="IPR010994">
    <property type="entry name" value="RuvA_2-like"/>
</dbReference>
<evidence type="ECO:0000259" key="16">
    <source>
        <dbReference type="PROSITE" id="PS50172"/>
    </source>
</evidence>
<evidence type="ECO:0000256" key="10">
    <source>
        <dbReference type="ARBA" id="ARBA00023027"/>
    </source>
</evidence>
<dbReference type="InterPro" id="IPR001679">
    <property type="entry name" value="DNA_ligase"/>
</dbReference>
<dbReference type="EC" id="6.5.1.2" evidence="2 14"/>
<accession>A0A840UV94</accession>
<dbReference type="NCBIfam" id="NF005932">
    <property type="entry name" value="PRK07956.1"/>
    <property type="match status" value="1"/>
</dbReference>
<dbReference type="Pfam" id="PF03119">
    <property type="entry name" value="DNA_ligase_ZBD"/>
    <property type="match status" value="1"/>
</dbReference>
<evidence type="ECO:0000313" key="17">
    <source>
        <dbReference type="EMBL" id="MBB5347324.1"/>
    </source>
</evidence>
<dbReference type="Pfam" id="PF14520">
    <property type="entry name" value="HHH_5"/>
    <property type="match status" value="1"/>
</dbReference>
<feature type="domain" description="BRCT" evidence="16">
    <location>
        <begin position="586"/>
        <end position="665"/>
    </location>
</feature>
<dbReference type="Pfam" id="PF01653">
    <property type="entry name" value="DNA_ligase_aden"/>
    <property type="match status" value="1"/>
</dbReference>
<dbReference type="Gene3D" id="3.30.470.30">
    <property type="entry name" value="DNA ligase/mRNA capping enzyme"/>
    <property type="match status" value="1"/>
</dbReference>
<comment type="cofactor">
    <cofactor evidence="14">
        <name>Mg(2+)</name>
        <dbReference type="ChEBI" id="CHEBI:18420"/>
    </cofactor>
    <cofactor evidence="14">
        <name>Mn(2+)</name>
        <dbReference type="ChEBI" id="CHEBI:29035"/>
    </cofactor>
</comment>
<comment type="similarity">
    <text evidence="13 14">Belongs to the NAD-dependent DNA ligase family. LigA subfamily.</text>
</comment>
<dbReference type="PROSITE" id="PS01056">
    <property type="entry name" value="DNA_LIGASE_N2"/>
    <property type="match status" value="1"/>
</dbReference>
<dbReference type="FunFam" id="1.10.287.610:FF:000002">
    <property type="entry name" value="DNA ligase"/>
    <property type="match status" value="1"/>
</dbReference>
<keyword evidence="6 14" id="KW-0479">Metal-binding</keyword>
<dbReference type="SMART" id="SM00532">
    <property type="entry name" value="LIGANc"/>
    <property type="match status" value="1"/>
</dbReference>
<feature type="binding site" evidence="14">
    <location>
        <position position="408"/>
    </location>
    <ligand>
        <name>Zn(2+)</name>
        <dbReference type="ChEBI" id="CHEBI:29105"/>
    </ligand>
</feature>
<keyword evidence="5 14" id="KW-0235">DNA replication</keyword>
<gene>
    <name evidence="14" type="primary">ligA</name>
    <name evidence="17" type="ORF">HNQ81_001037</name>
</gene>
<dbReference type="NCBIfam" id="TIGR00575">
    <property type="entry name" value="dnlj"/>
    <property type="match status" value="1"/>
</dbReference>
<dbReference type="InterPro" id="IPR013839">
    <property type="entry name" value="DNAligase_adenylation"/>
</dbReference>
<dbReference type="GO" id="GO:0003677">
    <property type="term" value="F:DNA binding"/>
    <property type="evidence" value="ECO:0007669"/>
    <property type="project" value="InterPro"/>
</dbReference>
<feature type="binding site" evidence="14">
    <location>
        <position position="287"/>
    </location>
    <ligand>
        <name>NAD(+)</name>
        <dbReference type="ChEBI" id="CHEBI:57540"/>
    </ligand>
</feature>
<evidence type="ECO:0000256" key="8">
    <source>
        <dbReference type="ARBA" id="ARBA00022833"/>
    </source>
</evidence>
<dbReference type="InterPro" id="IPR018239">
    <property type="entry name" value="DNA_ligase_AS"/>
</dbReference>
<feature type="binding site" evidence="14">
    <location>
        <position position="135"/>
    </location>
    <ligand>
        <name>NAD(+)</name>
        <dbReference type="ChEBI" id="CHEBI:57540"/>
    </ligand>
</feature>
<comment type="catalytic activity">
    <reaction evidence="12 14 15">
        <text>NAD(+) + (deoxyribonucleotide)n-3'-hydroxyl + 5'-phospho-(deoxyribonucleotide)m = (deoxyribonucleotide)n+m + AMP + beta-nicotinamide D-nucleotide.</text>
        <dbReference type="EC" id="6.5.1.2"/>
    </reaction>
</comment>
<dbReference type="InterPro" id="IPR004149">
    <property type="entry name" value="Znf_DNAligase_C4"/>
</dbReference>
<organism evidence="17 18">
    <name type="scientific">Desulfoprunum benzoelyticum</name>
    <dbReference type="NCBI Taxonomy" id="1506996"/>
    <lineage>
        <taxon>Bacteria</taxon>
        <taxon>Pseudomonadati</taxon>
        <taxon>Thermodesulfobacteriota</taxon>
        <taxon>Desulfobulbia</taxon>
        <taxon>Desulfobulbales</taxon>
        <taxon>Desulfobulbaceae</taxon>
        <taxon>Desulfoprunum</taxon>
    </lineage>
</organism>
<dbReference type="SUPFAM" id="SSF56091">
    <property type="entry name" value="DNA ligase/mRNA capping enzyme, catalytic domain"/>
    <property type="match status" value="1"/>
</dbReference>
<dbReference type="AlphaFoldDB" id="A0A840UV94"/>
<dbReference type="HAMAP" id="MF_01588">
    <property type="entry name" value="DNA_ligase_A"/>
    <property type="match status" value="1"/>
</dbReference>
<dbReference type="Pfam" id="PF22745">
    <property type="entry name" value="Nlig-Ia"/>
    <property type="match status" value="1"/>
</dbReference>
<evidence type="ECO:0000256" key="12">
    <source>
        <dbReference type="ARBA" id="ARBA00034005"/>
    </source>
</evidence>
<dbReference type="InterPro" id="IPR033136">
    <property type="entry name" value="DNA_ligase_CS"/>
</dbReference>
<keyword evidence="14" id="KW-0464">Manganese</keyword>
<feature type="binding site" evidence="14">
    <location>
        <begin position="31"/>
        <end position="35"/>
    </location>
    <ligand>
        <name>NAD(+)</name>
        <dbReference type="ChEBI" id="CHEBI:57540"/>
    </ligand>
</feature>
<keyword evidence="8 14" id="KW-0862">Zinc</keyword>
<evidence type="ECO:0000256" key="14">
    <source>
        <dbReference type="HAMAP-Rule" id="MF_01588"/>
    </source>
</evidence>
<evidence type="ECO:0000256" key="5">
    <source>
        <dbReference type="ARBA" id="ARBA00022705"/>
    </source>
</evidence>
<dbReference type="Gene3D" id="1.10.287.610">
    <property type="entry name" value="Helix hairpin bin"/>
    <property type="match status" value="1"/>
</dbReference>
<dbReference type="Proteomes" id="UP000539642">
    <property type="component" value="Unassembled WGS sequence"/>
</dbReference>
<proteinExistence type="inferred from homology"/>
<feature type="binding site" evidence="14">
    <location>
        <position position="405"/>
    </location>
    <ligand>
        <name>Zn(2+)</name>
        <dbReference type="ChEBI" id="CHEBI:29105"/>
    </ligand>
</feature>
<sequence length="665" mass="73318">MDDAQRILELRRQLNDHGYRYYTLDAPTISDAEYDRLFRELLDLESRHPELVTEDSPSRRIGAPPLDSFTQVQHRLPMLSLENAFTEADIVAFEERLRRFLNLTEKPAYVIEPKLDGLAVELVYRDGLLVQGSTRGDGQTGEDITDQIRTVKSIPLRLHHPAPDLLEIRGEVYMENDGLTKLNEQQLQAGRPPFANPRNAAAGSLRQLDPAITARRPLKFFTYGVATPKDTGCSGQYELLNYLATLGLPVNQLTRRCPTIAEVIAGFAEFAALRHSLPYEIDGMVIKVDSFQLQDRLGSKVRAPRWAIACKFPPQQETTRLIDVEFQVGRTGAITPVAILQPVTVGGVTVSRATLHNQDELARKDLRIGDTVLVQRAGDVIPEIVLAITAQRDGTETPVVMPTLCPACRQPLTRPAGEAVTRCQNLHCTAQRLQGLIHFASKAGLDIEGLGKKNVEQLLELGLITDIPDIYTLEPSSLENLDGWGTRSAENLVAAIRAKTRPPLGRFLAALGIRYIGEISAAVLESHFSSLAQLRQATREQLLEIEGIGEQAATSLIDFFTSRRGRELLQRLEDIGVQPLPPAVDTGSQPLAGHVVLFTGSLQSMSRDEAKKLVRDHGGQIATSVTQKTTHIVAGDKPGSKIRKAEELGKQILSEDQFLALIGSR</sequence>
<dbReference type="InterPro" id="IPR013840">
    <property type="entry name" value="DNAligase_N"/>
</dbReference>
<dbReference type="GO" id="GO:0005829">
    <property type="term" value="C:cytosol"/>
    <property type="evidence" value="ECO:0007669"/>
    <property type="project" value="TreeGrafter"/>
</dbReference>
<feature type="binding site" evidence="14">
    <location>
        <position position="171"/>
    </location>
    <ligand>
        <name>NAD(+)</name>
        <dbReference type="ChEBI" id="CHEBI:57540"/>
    </ligand>
</feature>
<dbReference type="InterPro" id="IPR041663">
    <property type="entry name" value="DisA/LigA_HHH"/>
</dbReference>
<dbReference type="PANTHER" id="PTHR23389:SF9">
    <property type="entry name" value="DNA LIGASE"/>
    <property type="match status" value="1"/>
</dbReference>
<evidence type="ECO:0000256" key="15">
    <source>
        <dbReference type="RuleBase" id="RU000618"/>
    </source>
</evidence>
<dbReference type="RefSeq" id="WP_183348971.1">
    <property type="nucleotide sequence ID" value="NZ_JACHEO010000003.1"/>
</dbReference>
<evidence type="ECO:0000256" key="11">
    <source>
        <dbReference type="ARBA" id="ARBA00023204"/>
    </source>
</evidence>
<evidence type="ECO:0000313" key="18">
    <source>
        <dbReference type="Proteomes" id="UP000539642"/>
    </source>
</evidence>
<dbReference type="SUPFAM" id="SSF50249">
    <property type="entry name" value="Nucleic acid-binding proteins"/>
    <property type="match status" value="1"/>
</dbReference>
<evidence type="ECO:0000256" key="2">
    <source>
        <dbReference type="ARBA" id="ARBA00012722"/>
    </source>
</evidence>
<dbReference type="FunFam" id="3.30.470.30:FF:000001">
    <property type="entry name" value="DNA ligase"/>
    <property type="match status" value="1"/>
</dbReference>
<feature type="binding site" evidence="14">
    <location>
        <position position="423"/>
    </location>
    <ligand>
        <name>Zn(2+)</name>
        <dbReference type="ChEBI" id="CHEBI:29105"/>
    </ligand>
</feature>
<dbReference type="Gene3D" id="2.40.50.140">
    <property type="entry name" value="Nucleic acid-binding proteins"/>
    <property type="match status" value="1"/>
</dbReference>
<evidence type="ECO:0000256" key="7">
    <source>
        <dbReference type="ARBA" id="ARBA00022763"/>
    </source>
</evidence>
<protein>
    <recommendedName>
        <fullName evidence="3 14">DNA ligase</fullName>
        <ecNumber evidence="2 14">6.5.1.2</ecNumber>
    </recommendedName>
    <alternativeName>
        <fullName evidence="14">Polydeoxyribonucleotide synthase [NAD(+)]</fullName>
    </alternativeName>
</protein>
<dbReference type="GO" id="GO:0046872">
    <property type="term" value="F:metal ion binding"/>
    <property type="evidence" value="ECO:0007669"/>
    <property type="project" value="UniProtKB-KW"/>
</dbReference>
<keyword evidence="11 14" id="KW-0234">DNA repair</keyword>
<dbReference type="EMBL" id="JACHEO010000003">
    <property type="protein sequence ID" value="MBB5347324.1"/>
    <property type="molecule type" value="Genomic_DNA"/>
</dbReference>
<feature type="active site" description="N6-AMP-lysine intermediate" evidence="14">
    <location>
        <position position="114"/>
    </location>
</feature>
<dbReference type="PROSITE" id="PS01055">
    <property type="entry name" value="DNA_LIGASE_N1"/>
    <property type="match status" value="1"/>
</dbReference>
<evidence type="ECO:0000256" key="3">
    <source>
        <dbReference type="ARBA" id="ARBA00013308"/>
    </source>
</evidence>
<dbReference type="SMART" id="SM00292">
    <property type="entry name" value="BRCT"/>
    <property type="match status" value="1"/>
</dbReference>
<evidence type="ECO:0000256" key="6">
    <source>
        <dbReference type="ARBA" id="ARBA00022723"/>
    </source>
</evidence>
<name>A0A840UV94_9BACT</name>
<dbReference type="Pfam" id="PF12826">
    <property type="entry name" value="HHH_2"/>
    <property type="match status" value="1"/>
</dbReference>
<dbReference type="PIRSF" id="PIRSF001604">
    <property type="entry name" value="LigA"/>
    <property type="match status" value="1"/>
</dbReference>
<evidence type="ECO:0000256" key="4">
    <source>
        <dbReference type="ARBA" id="ARBA00022598"/>
    </source>
</evidence>
<feature type="binding site" evidence="14">
    <location>
        <position position="428"/>
    </location>
    <ligand>
        <name>Zn(2+)</name>
        <dbReference type="ChEBI" id="CHEBI:29105"/>
    </ligand>
</feature>
<dbReference type="InterPro" id="IPR001357">
    <property type="entry name" value="BRCT_dom"/>
</dbReference>
<dbReference type="GO" id="GO:0006260">
    <property type="term" value="P:DNA replication"/>
    <property type="evidence" value="ECO:0007669"/>
    <property type="project" value="UniProtKB-KW"/>
</dbReference>
<dbReference type="Pfam" id="PF00533">
    <property type="entry name" value="BRCT"/>
    <property type="match status" value="1"/>
</dbReference>
<comment type="caution">
    <text evidence="17">The sequence shown here is derived from an EMBL/GenBank/DDBJ whole genome shotgun (WGS) entry which is preliminary data.</text>
</comment>
<dbReference type="FunFam" id="2.40.50.140:FF:000012">
    <property type="entry name" value="DNA ligase"/>
    <property type="match status" value="1"/>
</dbReference>
<keyword evidence="7 14" id="KW-0227">DNA damage</keyword>
<comment type="function">
    <text evidence="1 14">DNA ligase that catalyzes the formation of phosphodiester linkages between 5'-phosphoryl and 3'-hydroxyl groups in double-stranded DNA using NAD as a coenzyme and as the energy source for the reaction. It is essential for DNA replication and repair of damaged DNA.</text>
</comment>
<keyword evidence="18" id="KW-1185">Reference proteome</keyword>
<dbReference type="InterPro" id="IPR012340">
    <property type="entry name" value="NA-bd_OB-fold"/>
</dbReference>
<reference evidence="17 18" key="1">
    <citation type="submission" date="2020-08" db="EMBL/GenBank/DDBJ databases">
        <title>Genomic Encyclopedia of Type Strains, Phase IV (KMG-IV): sequencing the most valuable type-strain genomes for metagenomic binning, comparative biology and taxonomic classification.</title>
        <authorList>
            <person name="Goeker M."/>
        </authorList>
    </citation>
    <scope>NUCLEOTIDE SEQUENCE [LARGE SCALE GENOMIC DNA]</scope>
    <source>
        <strain evidence="17 18">DSM 28570</strain>
    </source>
</reference>
<feature type="binding site" evidence="14">
    <location>
        <position position="311"/>
    </location>
    <ligand>
        <name>NAD(+)</name>
        <dbReference type="ChEBI" id="CHEBI:57540"/>
    </ligand>
</feature>
<dbReference type="CDD" id="cd00114">
    <property type="entry name" value="LIGANc"/>
    <property type="match status" value="1"/>
</dbReference>
<dbReference type="InterPro" id="IPR036420">
    <property type="entry name" value="BRCT_dom_sf"/>
</dbReference>
<dbReference type="InterPro" id="IPR003583">
    <property type="entry name" value="Hlx-hairpin-Hlx_DNA-bd_motif"/>
</dbReference>
<dbReference type="Pfam" id="PF03120">
    <property type="entry name" value="OB_DNA_ligase"/>
    <property type="match status" value="1"/>
</dbReference>
<dbReference type="Gene3D" id="6.20.10.30">
    <property type="match status" value="1"/>
</dbReference>
<dbReference type="Gene3D" id="3.40.50.10190">
    <property type="entry name" value="BRCT domain"/>
    <property type="match status" value="1"/>
</dbReference>
<dbReference type="InterPro" id="IPR004150">
    <property type="entry name" value="NAD_DNA_ligase_OB"/>
</dbReference>
<keyword evidence="10 14" id="KW-0520">NAD</keyword>
<dbReference type="GO" id="GO:0006281">
    <property type="term" value="P:DNA repair"/>
    <property type="evidence" value="ECO:0007669"/>
    <property type="project" value="UniProtKB-KW"/>
</dbReference>
<dbReference type="CDD" id="cd17748">
    <property type="entry name" value="BRCT_DNA_ligase_like"/>
    <property type="match status" value="1"/>
</dbReference>
<evidence type="ECO:0000256" key="1">
    <source>
        <dbReference type="ARBA" id="ARBA00004067"/>
    </source>
</evidence>
<dbReference type="SMART" id="SM00278">
    <property type="entry name" value="HhH1"/>
    <property type="match status" value="2"/>
</dbReference>
<feature type="binding site" evidence="14">
    <location>
        <position position="112"/>
    </location>
    <ligand>
        <name>NAD(+)</name>
        <dbReference type="ChEBI" id="CHEBI:57540"/>
    </ligand>
</feature>
<evidence type="ECO:0000256" key="9">
    <source>
        <dbReference type="ARBA" id="ARBA00022842"/>
    </source>
</evidence>
<dbReference type="SUPFAM" id="SSF52113">
    <property type="entry name" value="BRCT domain"/>
    <property type="match status" value="1"/>
</dbReference>
<dbReference type="PANTHER" id="PTHR23389">
    <property type="entry name" value="CHROMOSOME TRANSMISSION FIDELITY FACTOR 18"/>
    <property type="match status" value="1"/>
</dbReference>
<dbReference type="Gene3D" id="1.10.150.20">
    <property type="entry name" value="5' to 3' exonuclease, C-terminal subdomain"/>
    <property type="match status" value="2"/>
</dbReference>
<evidence type="ECO:0000256" key="13">
    <source>
        <dbReference type="ARBA" id="ARBA00060881"/>
    </source>
</evidence>